<evidence type="ECO:0000256" key="2">
    <source>
        <dbReference type="ARBA" id="ARBA00026073"/>
    </source>
</evidence>
<dbReference type="GO" id="GO:0003887">
    <property type="term" value="F:DNA-directed DNA polymerase activity"/>
    <property type="evidence" value="ECO:0007669"/>
    <property type="project" value="InterPro"/>
</dbReference>
<evidence type="ECO:0000259" key="3">
    <source>
        <dbReference type="SMART" id="SM00479"/>
    </source>
</evidence>
<dbReference type="InterPro" id="IPR036397">
    <property type="entry name" value="RNaseH_sf"/>
</dbReference>
<gene>
    <name evidence="4" type="ORF">I215_05472</name>
</gene>
<evidence type="ECO:0000256" key="1">
    <source>
        <dbReference type="ARBA" id="ARBA00025483"/>
    </source>
</evidence>
<dbReference type="SMART" id="SM00479">
    <property type="entry name" value="EXOIII"/>
    <property type="match status" value="1"/>
</dbReference>
<dbReference type="STRING" id="555500.I215_05472"/>
<organism evidence="4 5">
    <name type="scientific">Galbibacter marinus</name>
    <dbReference type="NCBI Taxonomy" id="555500"/>
    <lineage>
        <taxon>Bacteria</taxon>
        <taxon>Pseudomonadati</taxon>
        <taxon>Bacteroidota</taxon>
        <taxon>Flavobacteriia</taxon>
        <taxon>Flavobacteriales</taxon>
        <taxon>Flavobacteriaceae</taxon>
        <taxon>Galbibacter</taxon>
    </lineage>
</organism>
<reference evidence="4 5" key="1">
    <citation type="journal article" date="2012" name="J. Bacteriol.">
        <title>Genome Sequence of Galbibacter marinum Type Strain ck-I2-15.</title>
        <authorList>
            <person name="Lai Q."/>
            <person name="Li C."/>
            <person name="Shao Z."/>
        </authorList>
    </citation>
    <scope>NUCLEOTIDE SEQUENCE [LARGE SCALE GENOMIC DNA]</scope>
    <source>
        <strain evidence="5">ck-I2-15</strain>
    </source>
</reference>
<protein>
    <submittedName>
        <fullName evidence="4">Exonuclease</fullName>
    </submittedName>
</protein>
<proteinExistence type="predicted"/>
<dbReference type="Proteomes" id="UP000007364">
    <property type="component" value="Unassembled WGS sequence"/>
</dbReference>
<dbReference type="GO" id="GO:0005829">
    <property type="term" value="C:cytosol"/>
    <property type="evidence" value="ECO:0007669"/>
    <property type="project" value="TreeGrafter"/>
</dbReference>
<dbReference type="Gene3D" id="3.30.420.10">
    <property type="entry name" value="Ribonuclease H-like superfamily/Ribonuclease H"/>
    <property type="match status" value="1"/>
</dbReference>
<accession>K2P3L8</accession>
<dbReference type="EMBL" id="AMSG01000005">
    <property type="protein sequence ID" value="EKF55658.1"/>
    <property type="molecule type" value="Genomic_DNA"/>
</dbReference>
<dbReference type="eggNOG" id="COG0847">
    <property type="taxonomic scope" value="Bacteria"/>
</dbReference>
<comment type="caution">
    <text evidence="4">The sequence shown here is derived from an EMBL/GenBank/DDBJ whole genome shotgun (WGS) entry which is preliminary data.</text>
</comment>
<keyword evidence="4" id="KW-0540">Nuclease</keyword>
<dbReference type="Pfam" id="PF00929">
    <property type="entry name" value="RNase_T"/>
    <property type="match status" value="1"/>
</dbReference>
<dbReference type="CDD" id="cd06127">
    <property type="entry name" value="DEDDh"/>
    <property type="match status" value="1"/>
</dbReference>
<dbReference type="GO" id="GO:0045004">
    <property type="term" value="P:DNA replication proofreading"/>
    <property type="evidence" value="ECO:0007669"/>
    <property type="project" value="TreeGrafter"/>
</dbReference>
<dbReference type="GO" id="GO:0008408">
    <property type="term" value="F:3'-5' exonuclease activity"/>
    <property type="evidence" value="ECO:0007669"/>
    <property type="project" value="TreeGrafter"/>
</dbReference>
<comment type="function">
    <text evidence="1">DNA polymerase III is a complex, multichain enzyme responsible for most of the replicative synthesis in bacteria. The epsilon subunit contain the editing function and is a proofreading 3'-5' exonuclease.</text>
</comment>
<dbReference type="AlphaFoldDB" id="K2P3L8"/>
<dbReference type="NCBIfam" id="TIGR00573">
    <property type="entry name" value="dnaq"/>
    <property type="match status" value="1"/>
</dbReference>
<sequence length="223" mass="25607">MAMFSLFKKKKEYPKFWTDYQNKFKTNPPETIEENSFVVFDTETTGLDLKKDRILSIGALKVQGKTIEVANIFERYINQSTFNPETVAIHGIIKNDLNPNTTEEDAIIEFLEYIGNSVLVAHHIAFDVGMINKVLHRMGLPRLKNKTLDTMLLYRASRINSNLIDKERNYSLDELAENLNISLKDRHTAAGDAYITAIAFLKIVSRVSNQKNGRLKDLIRLNR</sequence>
<evidence type="ECO:0000313" key="5">
    <source>
        <dbReference type="Proteomes" id="UP000007364"/>
    </source>
</evidence>
<dbReference type="SUPFAM" id="SSF53098">
    <property type="entry name" value="Ribonuclease H-like"/>
    <property type="match status" value="1"/>
</dbReference>
<feature type="domain" description="Exonuclease" evidence="3">
    <location>
        <begin position="36"/>
        <end position="209"/>
    </location>
</feature>
<dbReference type="PANTHER" id="PTHR30231">
    <property type="entry name" value="DNA POLYMERASE III SUBUNIT EPSILON"/>
    <property type="match status" value="1"/>
</dbReference>
<dbReference type="GO" id="GO:0003677">
    <property type="term" value="F:DNA binding"/>
    <property type="evidence" value="ECO:0007669"/>
    <property type="project" value="InterPro"/>
</dbReference>
<dbReference type="InterPro" id="IPR013520">
    <property type="entry name" value="Ribonucl_H"/>
</dbReference>
<dbReference type="PANTHER" id="PTHR30231:SF41">
    <property type="entry name" value="DNA POLYMERASE III SUBUNIT EPSILON"/>
    <property type="match status" value="1"/>
</dbReference>
<name>K2P3L8_9FLAO</name>
<keyword evidence="5" id="KW-1185">Reference proteome</keyword>
<evidence type="ECO:0000313" key="4">
    <source>
        <dbReference type="EMBL" id="EKF55658.1"/>
    </source>
</evidence>
<dbReference type="InterPro" id="IPR012337">
    <property type="entry name" value="RNaseH-like_sf"/>
</dbReference>
<dbReference type="InterPro" id="IPR006054">
    <property type="entry name" value="DnaQ"/>
</dbReference>
<dbReference type="FunFam" id="3.30.420.10:FF:000045">
    <property type="entry name" value="3'-5' exonuclease DinG"/>
    <property type="match status" value="1"/>
</dbReference>
<keyword evidence="4" id="KW-0378">Hydrolase</keyword>
<keyword evidence="4" id="KW-0269">Exonuclease</keyword>
<comment type="subunit">
    <text evidence="2">DNA polymerase III contains a core (composed of alpha, epsilon and theta chains) that associates with a tau subunit. This core dimerizes to form the POLIII' complex. PolIII' associates with the gamma complex (composed of gamma, delta, delta', psi and chi chains) and with the beta chain to form the complete DNA polymerase III complex.</text>
</comment>